<dbReference type="InterPro" id="IPR002068">
    <property type="entry name" value="A-crystallin/Hsp20_dom"/>
</dbReference>
<dbReference type="PANTHER" id="PTHR45640">
    <property type="entry name" value="HEAT SHOCK PROTEIN HSP-12.2-RELATED"/>
    <property type="match status" value="1"/>
</dbReference>
<dbReference type="AlphaFoldDB" id="K9EE56"/>
<dbReference type="InterPro" id="IPR008978">
    <property type="entry name" value="HSP20-like_chaperone"/>
</dbReference>
<dbReference type="SUPFAM" id="SSF49764">
    <property type="entry name" value="HSP20-like chaperones"/>
    <property type="match status" value="1"/>
</dbReference>
<protein>
    <recommendedName>
        <fullName evidence="3">SHSP domain-containing protein</fullName>
    </recommendedName>
</protein>
<dbReference type="PROSITE" id="PS01031">
    <property type="entry name" value="SHSP"/>
    <property type="match status" value="1"/>
</dbReference>
<dbReference type="STRING" id="202789.GCA_001457435_00373"/>
<comment type="similarity">
    <text evidence="1 2">Belongs to the small heat shock protein (HSP20) family.</text>
</comment>
<dbReference type="InterPro" id="IPR001436">
    <property type="entry name" value="Alpha-crystallin/sHSP_animal"/>
</dbReference>
<dbReference type="PATRIC" id="fig|883066.3.peg.305"/>
<dbReference type="Gene3D" id="2.60.40.790">
    <property type="match status" value="1"/>
</dbReference>
<dbReference type="Proteomes" id="UP000009888">
    <property type="component" value="Unassembled WGS sequence"/>
</dbReference>
<dbReference type="RefSeq" id="WP_007000514.1">
    <property type="nucleotide sequence ID" value="NZ_JH992955.1"/>
</dbReference>
<evidence type="ECO:0000313" key="4">
    <source>
        <dbReference type="EMBL" id="EKU95509.1"/>
    </source>
</evidence>
<evidence type="ECO:0000259" key="3">
    <source>
        <dbReference type="PROSITE" id="PS01031"/>
    </source>
</evidence>
<evidence type="ECO:0000313" key="5">
    <source>
        <dbReference type="Proteomes" id="UP000009888"/>
    </source>
</evidence>
<dbReference type="HOGENOM" id="CLU_1850876_0_0_11"/>
<dbReference type="PANTHER" id="PTHR45640:SF26">
    <property type="entry name" value="RE23625P"/>
    <property type="match status" value="1"/>
</dbReference>
<dbReference type="GO" id="GO:0009408">
    <property type="term" value="P:response to heat"/>
    <property type="evidence" value="ECO:0007669"/>
    <property type="project" value="TreeGrafter"/>
</dbReference>
<name>K9EE56_9ACTO</name>
<sequence>MASELNRQFSRMMDPFEGFFAFPTRVLRNEAGEAESVGERYRSFMKKNDDGYEVVFDVPGFSEEELDLSVYPDHITLKAEQEEENENGKRTRRISRDLAFDQSVDTSTVDAELKNGVLVVTAKTSEAAQGRKIQIARK</sequence>
<accession>K9EE56</accession>
<dbReference type="GO" id="GO:0005737">
    <property type="term" value="C:cytoplasm"/>
    <property type="evidence" value="ECO:0007669"/>
    <property type="project" value="TreeGrafter"/>
</dbReference>
<evidence type="ECO:0000256" key="2">
    <source>
        <dbReference type="RuleBase" id="RU003616"/>
    </source>
</evidence>
<gene>
    <name evidence="4" type="ORF">HMPREF9233_00296</name>
</gene>
<dbReference type="GO" id="GO:0042026">
    <property type="term" value="P:protein refolding"/>
    <property type="evidence" value="ECO:0007669"/>
    <property type="project" value="TreeGrafter"/>
</dbReference>
<dbReference type="CDD" id="cd06464">
    <property type="entry name" value="ACD_sHsps-like"/>
    <property type="match status" value="1"/>
</dbReference>
<reference evidence="4 5" key="1">
    <citation type="submission" date="2012-09" db="EMBL/GenBank/DDBJ databases">
        <title>The Genome Sequence of Actinobaculum massiliae ACS-171-V-COL2.</title>
        <authorList>
            <consortium name="The Broad Institute Genome Sequencing Platform"/>
            <person name="Earl A."/>
            <person name="Ward D."/>
            <person name="Feldgarden M."/>
            <person name="Gevers D."/>
            <person name="Saerens B."/>
            <person name="Vaneechoutte M."/>
            <person name="Walker B."/>
            <person name="Young S.K."/>
            <person name="Zeng Q."/>
            <person name="Gargeya S."/>
            <person name="Fitzgerald M."/>
            <person name="Haas B."/>
            <person name="Abouelleil A."/>
            <person name="Alvarado L."/>
            <person name="Arachchi H.M."/>
            <person name="Berlin A."/>
            <person name="Chapman S.B."/>
            <person name="Goldberg J."/>
            <person name="Griggs A."/>
            <person name="Gujja S."/>
            <person name="Hansen M."/>
            <person name="Howarth C."/>
            <person name="Imamovic A."/>
            <person name="Larimer J."/>
            <person name="McCowen C."/>
            <person name="Montmayeur A."/>
            <person name="Murphy C."/>
            <person name="Neiman D."/>
            <person name="Pearson M."/>
            <person name="Priest M."/>
            <person name="Roberts A."/>
            <person name="Saif S."/>
            <person name="Shea T."/>
            <person name="Sisk P."/>
            <person name="Sykes S."/>
            <person name="Wortman J."/>
            <person name="Nusbaum C."/>
            <person name="Birren B."/>
        </authorList>
    </citation>
    <scope>NUCLEOTIDE SEQUENCE [LARGE SCALE GENOMIC DNA]</scope>
    <source>
        <strain evidence="5">ACS-171-V-Col2</strain>
    </source>
</reference>
<organism evidence="4 5">
    <name type="scientific">Actinobaculum massiliense ACS-171-V-Col2</name>
    <dbReference type="NCBI Taxonomy" id="883066"/>
    <lineage>
        <taxon>Bacteria</taxon>
        <taxon>Bacillati</taxon>
        <taxon>Actinomycetota</taxon>
        <taxon>Actinomycetes</taxon>
        <taxon>Actinomycetales</taxon>
        <taxon>Actinomycetaceae</taxon>
        <taxon>Actinobaculum</taxon>
    </lineage>
</organism>
<feature type="domain" description="SHSP" evidence="3">
    <location>
        <begin position="32"/>
        <end position="138"/>
    </location>
</feature>
<dbReference type="GO" id="GO:0051082">
    <property type="term" value="F:unfolded protein binding"/>
    <property type="evidence" value="ECO:0007669"/>
    <property type="project" value="TreeGrafter"/>
</dbReference>
<keyword evidence="5" id="KW-1185">Reference proteome</keyword>
<evidence type="ECO:0000256" key="1">
    <source>
        <dbReference type="PROSITE-ProRule" id="PRU00285"/>
    </source>
</evidence>
<dbReference type="Pfam" id="PF00011">
    <property type="entry name" value="HSP20"/>
    <property type="match status" value="1"/>
</dbReference>
<dbReference type="EMBL" id="AGWL01000002">
    <property type="protein sequence ID" value="EKU95509.1"/>
    <property type="molecule type" value="Genomic_DNA"/>
</dbReference>
<comment type="caution">
    <text evidence="4">The sequence shown here is derived from an EMBL/GenBank/DDBJ whole genome shotgun (WGS) entry which is preliminary data.</text>
</comment>
<proteinExistence type="inferred from homology"/>